<organism evidence="2">
    <name type="scientific">freshwater metagenome</name>
    <dbReference type="NCBI Taxonomy" id="449393"/>
    <lineage>
        <taxon>unclassified sequences</taxon>
        <taxon>metagenomes</taxon>
        <taxon>ecological metagenomes</taxon>
    </lineage>
</organism>
<protein>
    <submittedName>
        <fullName evidence="2">Unannotated protein</fullName>
    </submittedName>
</protein>
<dbReference type="EMBL" id="CAFBQU010000006">
    <property type="protein sequence ID" value="CAB5061514.1"/>
    <property type="molecule type" value="Genomic_DNA"/>
</dbReference>
<sequence>MSATSRVAHSDPLGVLQNGNIEIVGRMPYSSNATFLVKICVDEVEQCQAIYKPLKGEQPLWDFAPGLFRREVAAYELSEALGFDLVPPTVVRDGPFGEGSVQWFIEANPELHYFTFIEDHPETHDQLRLMAIFDIVANNTDRKGGHVLLDSNGHIWGIDHGVCFSDEFKLRTVIWDFATEKLTAEHLSALENIAQQVPLRVATLLSEEEVTALKERVDWLLENKVLPYDPSGRRVPWPLL</sequence>
<name>A0A6J7U4J9_9ZZZZ</name>
<feature type="domain" description="PI3K/PI4K catalytic" evidence="1">
    <location>
        <begin position="96"/>
        <end position="190"/>
    </location>
</feature>
<dbReference type="NCBIfam" id="TIGR03843">
    <property type="entry name" value="SCO1664 family protein"/>
    <property type="match status" value="1"/>
</dbReference>
<proteinExistence type="predicted"/>
<dbReference type="InterPro" id="IPR011009">
    <property type="entry name" value="Kinase-like_dom_sf"/>
</dbReference>
<dbReference type="SUPFAM" id="SSF56112">
    <property type="entry name" value="Protein kinase-like (PK-like)"/>
    <property type="match status" value="1"/>
</dbReference>
<dbReference type="InterPro" id="IPR000403">
    <property type="entry name" value="PI3/4_kinase_cat_dom"/>
</dbReference>
<dbReference type="Pfam" id="PF00454">
    <property type="entry name" value="PI3_PI4_kinase"/>
    <property type="match status" value="1"/>
</dbReference>
<dbReference type="InterPro" id="IPR022292">
    <property type="entry name" value="CHP03843"/>
</dbReference>
<gene>
    <name evidence="2" type="ORF">UFOPK4347_00388</name>
</gene>
<accession>A0A6J7U4J9</accession>
<evidence type="ECO:0000313" key="2">
    <source>
        <dbReference type="EMBL" id="CAB5061514.1"/>
    </source>
</evidence>
<evidence type="ECO:0000259" key="1">
    <source>
        <dbReference type="Pfam" id="PF00454"/>
    </source>
</evidence>
<dbReference type="AlphaFoldDB" id="A0A6J7U4J9"/>
<reference evidence="2" key="1">
    <citation type="submission" date="2020-05" db="EMBL/GenBank/DDBJ databases">
        <authorList>
            <person name="Chiriac C."/>
            <person name="Salcher M."/>
            <person name="Ghai R."/>
            <person name="Kavagutti S V."/>
        </authorList>
    </citation>
    <scope>NUCLEOTIDE SEQUENCE</scope>
</reference>